<dbReference type="Proteomes" id="UP000887159">
    <property type="component" value="Unassembled WGS sequence"/>
</dbReference>
<proteinExistence type="predicted"/>
<evidence type="ECO:0000313" key="1">
    <source>
        <dbReference type="EMBL" id="GFY16384.1"/>
    </source>
</evidence>
<dbReference type="AlphaFoldDB" id="A0A8X6VKM9"/>
<reference evidence="1" key="1">
    <citation type="submission" date="2020-08" db="EMBL/GenBank/DDBJ databases">
        <title>Multicomponent nature underlies the extraordinary mechanical properties of spider dragline silk.</title>
        <authorList>
            <person name="Kono N."/>
            <person name="Nakamura H."/>
            <person name="Mori M."/>
            <person name="Yoshida Y."/>
            <person name="Ohtoshi R."/>
            <person name="Malay A.D."/>
            <person name="Moran D.A.P."/>
            <person name="Tomita M."/>
            <person name="Numata K."/>
            <person name="Arakawa K."/>
        </authorList>
    </citation>
    <scope>NUCLEOTIDE SEQUENCE</scope>
</reference>
<comment type="caution">
    <text evidence="1">The sequence shown here is derived from an EMBL/GenBank/DDBJ whole genome shotgun (WGS) entry which is preliminary data.</text>
</comment>
<dbReference type="EMBL" id="BMAU01021338">
    <property type="protein sequence ID" value="GFY16384.1"/>
    <property type="molecule type" value="Genomic_DNA"/>
</dbReference>
<keyword evidence="2" id="KW-1185">Reference proteome</keyword>
<accession>A0A8X6VKM9</accession>
<gene>
    <name evidence="1" type="ORF">TNCV_2350271</name>
</gene>
<name>A0A8X6VKM9_TRICX</name>
<evidence type="ECO:0000313" key="2">
    <source>
        <dbReference type="Proteomes" id="UP000887159"/>
    </source>
</evidence>
<protein>
    <submittedName>
        <fullName evidence="1">Uncharacterized protein</fullName>
    </submittedName>
</protein>
<organism evidence="1 2">
    <name type="scientific">Trichonephila clavipes</name>
    <name type="common">Golden silk orbweaver</name>
    <name type="synonym">Nephila clavipes</name>
    <dbReference type="NCBI Taxonomy" id="2585209"/>
    <lineage>
        <taxon>Eukaryota</taxon>
        <taxon>Metazoa</taxon>
        <taxon>Ecdysozoa</taxon>
        <taxon>Arthropoda</taxon>
        <taxon>Chelicerata</taxon>
        <taxon>Arachnida</taxon>
        <taxon>Araneae</taxon>
        <taxon>Araneomorphae</taxon>
        <taxon>Entelegynae</taxon>
        <taxon>Araneoidea</taxon>
        <taxon>Nephilidae</taxon>
        <taxon>Trichonephila</taxon>
    </lineage>
</organism>
<sequence length="120" mass="13176">MFDPSSFANPTPLAHADTSRDVLPRGGVILILVLCRGAMHAKSLRAQTSSRGSATLVFGYHFDKAIKRILTHNEINRQMNNSDELSELSEDGLEYSDDVVDFLPDCVSSNEDSDSDSEDT</sequence>